<gene>
    <name evidence="3" type="ORF">PMEA_00031388</name>
</gene>
<evidence type="ECO:0000313" key="4">
    <source>
        <dbReference type="Proteomes" id="UP001159428"/>
    </source>
</evidence>
<dbReference type="PANTHER" id="PTHR36981:SF1">
    <property type="entry name" value="P2X PURINORECEPTOR 7 INTRACELLULAR DOMAIN-CONTAINING PROTEIN"/>
    <property type="match status" value="1"/>
</dbReference>
<comment type="caution">
    <text evidence="3">The sequence shown here is derived from an EMBL/GenBank/DDBJ whole genome shotgun (WGS) entry which is preliminary data.</text>
</comment>
<dbReference type="PANTHER" id="PTHR36981">
    <property type="entry name" value="ZGC:195170"/>
    <property type="match status" value="1"/>
</dbReference>
<feature type="non-terminal residue" evidence="3">
    <location>
        <position position="1"/>
    </location>
</feature>
<accession>A0AAU9W6V8</accession>
<feature type="domain" description="P2X purinoreceptor 7 intracellular" evidence="2">
    <location>
        <begin position="10"/>
        <end position="150"/>
    </location>
</feature>
<dbReference type="AlphaFoldDB" id="A0AAU9W6V8"/>
<feature type="compositionally biased region" description="Basic and acidic residues" evidence="1">
    <location>
        <begin position="1"/>
        <end position="12"/>
    </location>
</feature>
<organism evidence="3 4">
    <name type="scientific">Pocillopora meandrina</name>
    <dbReference type="NCBI Taxonomy" id="46732"/>
    <lineage>
        <taxon>Eukaryota</taxon>
        <taxon>Metazoa</taxon>
        <taxon>Cnidaria</taxon>
        <taxon>Anthozoa</taxon>
        <taxon>Hexacorallia</taxon>
        <taxon>Scleractinia</taxon>
        <taxon>Astrocoeniina</taxon>
        <taxon>Pocilloporidae</taxon>
        <taxon>Pocillopora</taxon>
    </lineage>
</organism>
<evidence type="ECO:0000313" key="3">
    <source>
        <dbReference type="EMBL" id="CAH3044790.1"/>
    </source>
</evidence>
<feature type="region of interest" description="Disordered" evidence="1">
    <location>
        <begin position="1"/>
        <end position="31"/>
    </location>
</feature>
<dbReference type="EMBL" id="CALNXJ010000007">
    <property type="protein sequence ID" value="CAH3044790.1"/>
    <property type="molecule type" value="Genomic_DNA"/>
</dbReference>
<proteinExistence type="predicted"/>
<evidence type="ECO:0000259" key="2">
    <source>
        <dbReference type="Pfam" id="PF20478"/>
    </source>
</evidence>
<dbReference type="Proteomes" id="UP001159428">
    <property type="component" value="Unassembled WGS sequence"/>
</dbReference>
<dbReference type="InterPro" id="IPR046815">
    <property type="entry name" value="P2RX7_C"/>
</dbReference>
<sequence length="165" mass="18997">FEPCRNSDESKSNNESMLGAEGVKENTNPRPENSDWCLCENFQVMGRVKASVKNKIIEAVTSGECQEEPKCIMQHPGFHPDCINSWVLQTAWYQYKQLCKDSYNGPEHKLLRHIAYRQLARWCWGILGKEIRVVIPSCAVLCIRNFYPPPGPEEFAFEGFCYTDK</sequence>
<name>A0AAU9W6V8_9CNID</name>
<keyword evidence="4" id="KW-1185">Reference proteome</keyword>
<dbReference type="Pfam" id="PF20478">
    <property type="entry name" value="P2RX7_C"/>
    <property type="match status" value="1"/>
</dbReference>
<reference evidence="3 4" key="1">
    <citation type="submission" date="2022-05" db="EMBL/GenBank/DDBJ databases">
        <authorList>
            <consortium name="Genoscope - CEA"/>
            <person name="William W."/>
        </authorList>
    </citation>
    <scope>NUCLEOTIDE SEQUENCE [LARGE SCALE GENOMIC DNA]</scope>
</reference>
<protein>
    <recommendedName>
        <fullName evidence="2">P2X purinoreceptor 7 intracellular domain-containing protein</fullName>
    </recommendedName>
</protein>
<evidence type="ECO:0000256" key="1">
    <source>
        <dbReference type="SAM" id="MobiDB-lite"/>
    </source>
</evidence>